<protein>
    <submittedName>
        <fullName evidence="1">Uncharacterized protein</fullName>
    </submittedName>
</protein>
<dbReference type="STRING" id="139825.A0A401GC88"/>
<dbReference type="InParanoid" id="A0A401GC88"/>
<dbReference type="AlphaFoldDB" id="A0A401GC88"/>
<reference evidence="1 2" key="1">
    <citation type="journal article" date="2018" name="Sci. Rep.">
        <title>Genome sequence of the cauliflower mushroom Sparassis crispa (Hanabiratake) and its association with beneficial usage.</title>
        <authorList>
            <person name="Kiyama R."/>
            <person name="Furutani Y."/>
            <person name="Kawaguchi K."/>
            <person name="Nakanishi T."/>
        </authorList>
    </citation>
    <scope>NUCLEOTIDE SEQUENCE [LARGE SCALE GENOMIC DNA]</scope>
</reference>
<dbReference type="OrthoDB" id="9995831at2759"/>
<organism evidence="1 2">
    <name type="scientific">Sparassis crispa</name>
    <dbReference type="NCBI Taxonomy" id="139825"/>
    <lineage>
        <taxon>Eukaryota</taxon>
        <taxon>Fungi</taxon>
        <taxon>Dikarya</taxon>
        <taxon>Basidiomycota</taxon>
        <taxon>Agaricomycotina</taxon>
        <taxon>Agaricomycetes</taxon>
        <taxon>Polyporales</taxon>
        <taxon>Sparassidaceae</taxon>
        <taxon>Sparassis</taxon>
    </lineage>
</organism>
<dbReference type="Proteomes" id="UP000287166">
    <property type="component" value="Unassembled WGS sequence"/>
</dbReference>
<name>A0A401GC88_9APHY</name>
<dbReference type="GeneID" id="38776725"/>
<comment type="caution">
    <text evidence="1">The sequence shown here is derived from an EMBL/GenBank/DDBJ whole genome shotgun (WGS) entry which is preliminary data.</text>
</comment>
<sequence>MSNTVLFPTIPNAAGTTMDVDTNASVVSVAHHSTALEICDLVYGSTIPPWDVIERFYEPSAKYENPLITATSRAAIADINAMASRLSQVDVPNPAVVLSALFGTTRSEGLQIYAKARASRLYHHRRTIVEHTLHIVLLPGLQSSDAAVSHPVPSNASDLSISFPAPSYSHQPSAQIDLRDILYQLQPSPFHLRLPLITRLSFNDAGKITHHRDYWDVKDLLNLIPGMTLAQCIASRIFAQSIRGVVCASRLLVGSPLPSTKIGLGKSQPKRARDEEEGLSPAAAYAKTIGTNVVIGATDWT</sequence>
<dbReference type="RefSeq" id="XP_027610721.1">
    <property type="nucleotide sequence ID" value="XM_027754920.1"/>
</dbReference>
<gene>
    <name evidence="1" type="ORF">SCP_0210090</name>
</gene>
<accession>A0A401GC88</accession>
<evidence type="ECO:0000313" key="1">
    <source>
        <dbReference type="EMBL" id="GBE79808.1"/>
    </source>
</evidence>
<evidence type="ECO:0000313" key="2">
    <source>
        <dbReference type="Proteomes" id="UP000287166"/>
    </source>
</evidence>
<proteinExistence type="predicted"/>
<keyword evidence="2" id="KW-1185">Reference proteome</keyword>
<dbReference type="EMBL" id="BFAD01000002">
    <property type="protein sequence ID" value="GBE79808.1"/>
    <property type="molecule type" value="Genomic_DNA"/>
</dbReference>